<feature type="domain" description="Peptidase M24" evidence="1">
    <location>
        <begin position="132"/>
        <end position="336"/>
    </location>
</feature>
<evidence type="ECO:0000313" key="3">
    <source>
        <dbReference type="EMBL" id="RLJ70794.1"/>
    </source>
</evidence>
<dbReference type="Gene3D" id="3.40.350.10">
    <property type="entry name" value="Creatinase/prolidase N-terminal domain"/>
    <property type="match status" value="1"/>
</dbReference>
<dbReference type="SUPFAM" id="SSF53092">
    <property type="entry name" value="Creatinase/prolidase N-terminal domain"/>
    <property type="match status" value="1"/>
</dbReference>
<proteinExistence type="predicted"/>
<dbReference type="Proteomes" id="UP000267841">
    <property type="component" value="Unassembled WGS sequence"/>
</dbReference>
<dbReference type="EMBL" id="RCCJ01000001">
    <property type="protein sequence ID" value="RLJ70794.1"/>
    <property type="molecule type" value="Genomic_DNA"/>
</dbReference>
<keyword evidence="3" id="KW-0378">Hydrolase</keyword>
<evidence type="ECO:0000259" key="1">
    <source>
        <dbReference type="Pfam" id="PF00557"/>
    </source>
</evidence>
<evidence type="ECO:0000313" key="4">
    <source>
        <dbReference type="Proteomes" id="UP000267841"/>
    </source>
</evidence>
<dbReference type="InterPro" id="IPR000587">
    <property type="entry name" value="Creatinase_N"/>
</dbReference>
<keyword evidence="4" id="KW-1185">Reference proteome</keyword>
<dbReference type="Pfam" id="PF01321">
    <property type="entry name" value="Creatinase_N"/>
    <property type="match status" value="1"/>
</dbReference>
<comment type="caution">
    <text evidence="3">The sequence shown here is derived from an EMBL/GenBank/DDBJ whole genome shotgun (WGS) entry which is preliminary data.</text>
</comment>
<name>A0A497XRA0_9AQUI</name>
<feature type="domain" description="Creatinase N-terminal" evidence="2">
    <location>
        <begin position="3"/>
        <end position="125"/>
    </location>
</feature>
<organism evidence="3 4">
    <name type="scientific">Hydrogenivirga caldilitoris</name>
    <dbReference type="NCBI Taxonomy" id="246264"/>
    <lineage>
        <taxon>Bacteria</taxon>
        <taxon>Pseudomonadati</taxon>
        <taxon>Aquificota</taxon>
        <taxon>Aquificia</taxon>
        <taxon>Aquificales</taxon>
        <taxon>Aquificaceae</taxon>
        <taxon>Hydrogenivirga</taxon>
    </lineage>
</organism>
<dbReference type="InterPro" id="IPR050659">
    <property type="entry name" value="Peptidase_M24B"/>
</dbReference>
<dbReference type="OrthoDB" id="9806388at2"/>
<dbReference type="AlphaFoldDB" id="A0A497XRA0"/>
<dbReference type="SUPFAM" id="SSF55920">
    <property type="entry name" value="Creatinase/aminopeptidase"/>
    <property type="match status" value="1"/>
</dbReference>
<dbReference type="CDD" id="cd01092">
    <property type="entry name" value="APP-like"/>
    <property type="match status" value="1"/>
</dbReference>
<dbReference type="PANTHER" id="PTHR46112:SF3">
    <property type="entry name" value="AMINOPEPTIDASE YPDF"/>
    <property type="match status" value="1"/>
</dbReference>
<dbReference type="Pfam" id="PF00557">
    <property type="entry name" value="Peptidase_M24"/>
    <property type="match status" value="1"/>
</dbReference>
<reference evidence="3 4" key="1">
    <citation type="submission" date="2018-10" db="EMBL/GenBank/DDBJ databases">
        <title>Genomic Encyclopedia of Archaeal and Bacterial Type Strains, Phase II (KMG-II): from individual species to whole genera.</title>
        <authorList>
            <person name="Goeker M."/>
        </authorList>
    </citation>
    <scope>NUCLEOTIDE SEQUENCE [LARGE SCALE GENOMIC DNA]</scope>
    <source>
        <strain evidence="3 4">DSM 16510</strain>
    </source>
</reference>
<dbReference type="GO" id="GO:0004177">
    <property type="term" value="F:aminopeptidase activity"/>
    <property type="evidence" value="ECO:0007669"/>
    <property type="project" value="UniProtKB-KW"/>
</dbReference>
<evidence type="ECO:0000259" key="2">
    <source>
        <dbReference type="Pfam" id="PF01321"/>
    </source>
</evidence>
<dbReference type="InterPro" id="IPR000994">
    <property type="entry name" value="Pept_M24"/>
</dbReference>
<gene>
    <name evidence="3" type="ORF">BCF55_1077</name>
</gene>
<keyword evidence="3" id="KW-0031">Aminopeptidase</keyword>
<dbReference type="InterPro" id="IPR029149">
    <property type="entry name" value="Creatin/AminoP/Spt16_N"/>
</dbReference>
<protein>
    <submittedName>
        <fullName evidence="3">Xaa-Pro aminopeptidase/Xaa-Pro dipeptidase</fullName>
    </submittedName>
</protein>
<dbReference type="PANTHER" id="PTHR46112">
    <property type="entry name" value="AMINOPEPTIDASE"/>
    <property type="match status" value="1"/>
</dbReference>
<sequence>MKLKEVKDLIKREGLDAFLFSSQANVFYLSGFRSTHAYAVITPDSQYLLTDSRYWDRAKEELKGWDVVLIKGKAVSFIKGFLRERGLTRVGYESDRVSCDLRKSLRSTRIKWKGYSGFLKEIRAVKTREEIELMREGVKRSDKIYMELLNYISPGMRELEVRGFIVGKIFEYGGTGESFPAIVASAEGSAVPHWESSHKKLKASAPVLIDMGLIWKGYCTDFTRTFYLGSPDEEFLKVYNIVKDAHLFALDKARVGSKLGDVDRAAREYIEEKNYGKYFTHTTGHGIGVEIHEYPRVYYKGEDANRYIEEGMVFTIEPGIYLPGKFGVRLENIVAIVNGRGEPLSGIDLELVKV</sequence>
<dbReference type="InterPro" id="IPR036005">
    <property type="entry name" value="Creatinase/aminopeptidase-like"/>
</dbReference>
<accession>A0A497XRA0</accession>
<keyword evidence="3" id="KW-0645">Protease</keyword>
<dbReference type="Gene3D" id="3.90.230.10">
    <property type="entry name" value="Creatinase/methionine aminopeptidase superfamily"/>
    <property type="match status" value="1"/>
</dbReference>
<dbReference type="RefSeq" id="WP_121011072.1">
    <property type="nucleotide sequence ID" value="NZ_RCCJ01000001.1"/>
</dbReference>